<dbReference type="EMBL" id="AP025730">
    <property type="protein sequence ID" value="BDI07172.1"/>
    <property type="molecule type" value="Genomic_DNA"/>
</dbReference>
<keyword evidence="3" id="KW-0378">Hydrolase</keyword>
<keyword evidence="4" id="KW-1185">Reference proteome</keyword>
<feature type="compositionally biased region" description="Pro residues" evidence="1">
    <location>
        <begin position="499"/>
        <end position="508"/>
    </location>
</feature>
<dbReference type="SUPFAM" id="SSF53474">
    <property type="entry name" value="alpha/beta-Hydrolases"/>
    <property type="match status" value="1"/>
</dbReference>
<proteinExistence type="predicted"/>
<gene>
    <name evidence="3" type="ORF">CATMQ487_41420</name>
</gene>
<organism evidence="3 4">
    <name type="scientific">Sphaerotilus microaerophilus</name>
    <dbReference type="NCBI Taxonomy" id="2914710"/>
    <lineage>
        <taxon>Bacteria</taxon>
        <taxon>Pseudomonadati</taxon>
        <taxon>Pseudomonadota</taxon>
        <taxon>Betaproteobacteria</taxon>
        <taxon>Burkholderiales</taxon>
        <taxon>Sphaerotilaceae</taxon>
        <taxon>Sphaerotilus</taxon>
    </lineage>
</organism>
<dbReference type="Gene3D" id="3.40.50.1820">
    <property type="entry name" value="alpha/beta hydrolase"/>
    <property type="match status" value="1"/>
</dbReference>
<evidence type="ECO:0000256" key="1">
    <source>
        <dbReference type="SAM" id="MobiDB-lite"/>
    </source>
</evidence>
<evidence type="ECO:0000256" key="2">
    <source>
        <dbReference type="SAM" id="SignalP"/>
    </source>
</evidence>
<feature type="signal peptide" evidence="2">
    <location>
        <begin position="1"/>
        <end position="27"/>
    </location>
</feature>
<feature type="chain" id="PRO_5046848699" evidence="2">
    <location>
        <begin position="28"/>
        <end position="522"/>
    </location>
</feature>
<feature type="region of interest" description="Disordered" evidence="1">
    <location>
        <begin position="472"/>
        <end position="522"/>
    </location>
</feature>
<dbReference type="Proteomes" id="UP001057498">
    <property type="component" value="Chromosome"/>
</dbReference>
<feature type="compositionally biased region" description="Low complexity" evidence="1">
    <location>
        <begin position="487"/>
        <end position="496"/>
    </location>
</feature>
<keyword evidence="2" id="KW-0732">Signal</keyword>
<sequence length="522" mass="56575">MPPAARVLRRSAALLSLGLTLALPATAQSIQLKLSGELPSVTPCPEGLPADAECRRGRDHLGAWIWMARPTGWNGKLVVHAHGGPELGDPSAERTARDLQRWSVWLRAGWGWVGSSFRQGGVELRAAADDTERARQAFVGEYGEPAFTLLHGQSWGAGVAASVAERFTTPDFHPRRAMSGRPPYSAVLLSSGVLGGGTRAYDVRLDLRVVYQALCNNHPRPDEPGYPLWMGYPLIAGKVQPMTRAQLAERVDECTGLSRPAAQRSPAQQRALETITRITTIPESALLGHLAWATWHFHDIVWRKLKGANPFGNEGVVYRGSGDARIDQALNARVDRYRADPAALEALAADTNPGGRIHRPVLTVHAVRDTVAFVELESQWRQTMEEAGTAANLLQVYSDHGEHSYLSDATYLAAAAALEGWVKSNTRPSAADVAVACRALDTPWQPRTGCRFLPDYQPKRLDERVPPRRRGQLADLPAPAAAPRPAVPSAAPNADPQEPRLPPAPQPISPLTQPPAALTPGR</sequence>
<protein>
    <submittedName>
        <fullName evidence="3">Alpha/beta hydrolase</fullName>
    </submittedName>
</protein>
<dbReference type="GO" id="GO:0016787">
    <property type="term" value="F:hydrolase activity"/>
    <property type="evidence" value="ECO:0007669"/>
    <property type="project" value="UniProtKB-KW"/>
</dbReference>
<accession>A0ABM7YRF1</accession>
<dbReference type="InterPro" id="IPR029058">
    <property type="entry name" value="AB_hydrolase_fold"/>
</dbReference>
<evidence type="ECO:0000313" key="4">
    <source>
        <dbReference type="Proteomes" id="UP001057498"/>
    </source>
</evidence>
<reference evidence="3" key="1">
    <citation type="submission" date="2022-04" db="EMBL/GenBank/DDBJ databases">
        <title>Whole genome sequence of Sphaerotilus sp. FB-5.</title>
        <authorList>
            <person name="Takeda M."/>
            <person name="Narihara S."/>
            <person name="Akimoto M."/>
            <person name="Akimoto R."/>
            <person name="Nishiyashiki S."/>
            <person name="Murakami T."/>
        </authorList>
    </citation>
    <scope>NUCLEOTIDE SEQUENCE</scope>
    <source>
        <strain evidence="3">FB-5</strain>
    </source>
</reference>
<dbReference type="RefSeq" id="WP_251970390.1">
    <property type="nucleotide sequence ID" value="NZ_AP025730.1"/>
</dbReference>
<evidence type="ECO:0000313" key="3">
    <source>
        <dbReference type="EMBL" id="BDI07172.1"/>
    </source>
</evidence>
<name>A0ABM7YRF1_9BURK</name>